<keyword evidence="2" id="KW-1185">Reference proteome</keyword>
<comment type="caution">
    <text evidence="1">The sequence shown here is derived from an EMBL/GenBank/DDBJ whole genome shotgun (WGS) entry which is preliminary data.</text>
</comment>
<protein>
    <submittedName>
        <fullName evidence="1">Uncharacterized protein</fullName>
    </submittedName>
</protein>
<reference evidence="1" key="1">
    <citation type="submission" date="2023-05" db="EMBL/GenBank/DDBJ databases">
        <authorList>
            <person name="Stuckert A."/>
        </authorList>
    </citation>
    <scope>NUCLEOTIDE SEQUENCE</scope>
</reference>
<evidence type="ECO:0000313" key="2">
    <source>
        <dbReference type="Proteomes" id="UP001162483"/>
    </source>
</evidence>
<organism evidence="1 2">
    <name type="scientific">Staurois parvus</name>
    <dbReference type="NCBI Taxonomy" id="386267"/>
    <lineage>
        <taxon>Eukaryota</taxon>
        <taxon>Metazoa</taxon>
        <taxon>Chordata</taxon>
        <taxon>Craniata</taxon>
        <taxon>Vertebrata</taxon>
        <taxon>Euteleostomi</taxon>
        <taxon>Amphibia</taxon>
        <taxon>Batrachia</taxon>
        <taxon>Anura</taxon>
        <taxon>Neobatrachia</taxon>
        <taxon>Ranoidea</taxon>
        <taxon>Ranidae</taxon>
        <taxon>Staurois</taxon>
    </lineage>
</organism>
<name>A0ABN9DYI9_9NEOB</name>
<gene>
    <name evidence="1" type="ORF">SPARVUS_LOCUS8754123</name>
</gene>
<accession>A0ABN9DYI9</accession>
<dbReference type="EMBL" id="CATNWA010014934">
    <property type="protein sequence ID" value="CAI9577670.1"/>
    <property type="molecule type" value="Genomic_DNA"/>
</dbReference>
<proteinExistence type="predicted"/>
<dbReference type="Proteomes" id="UP001162483">
    <property type="component" value="Unassembled WGS sequence"/>
</dbReference>
<evidence type="ECO:0000313" key="1">
    <source>
        <dbReference type="EMBL" id="CAI9577670.1"/>
    </source>
</evidence>
<sequence length="64" mass="7492">MERCNINLVQVIGQRKYGALLQSGMDNLLNLGEKYLTTISVKKSMKIDEFHFFRLLEYCMSFVL</sequence>